<keyword evidence="4" id="KW-0378">Hydrolase</keyword>
<accession>A0A820ESC9</accession>
<feature type="domain" description="Integrase catalytic" evidence="5">
    <location>
        <begin position="502"/>
        <end position="673"/>
    </location>
</feature>
<dbReference type="AlphaFoldDB" id="A0A820ESC9"/>
<organism evidence="6 7">
    <name type="scientific">Rotaria magnacalcarata</name>
    <dbReference type="NCBI Taxonomy" id="392030"/>
    <lineage>
        <taxon>Eukaryota</taxon>
        <taxon>Metazoa</taxon>
        <taxon>Spiralia</taxon>
        <taxon>Gnathifera</taxon>
        <taxon>Rotifera</taxon>
        <taxon>Eurotatoria</taxon>
        <taxon>Bdelloidea</taxon>
        <taxon>Philodinida</taxon>
        <taxon>Philodinidae</taxon>
        <taxon>Rotaria</taxon>
    </lineage>
</organism>
<protein>
    <recommendedName>
        <fullName evidence="5">Integrase catalytic domain-containing protein</fullName>
    </recommendedName>
</protein>
<dbReference type="InterPro" id="IPR001584">
    <property type="entry name" value="Integrase_cat-core"/>
</dbReference>
<keyword evidence="1" id="KW-0808">Transferase</keyword>
<dbReference type="PANTHER" id="PTHR37984:SF5">
    <property type="entry name" value="PROTEIN NYNRIN-LIKE"/>
    <property type="match status" value="1"/>
</dbReference>
<dbReference type="Proteomes" id="UP000663866">
    <property type="component" value="Unassembled WGS sequence"/>
</dbReference>
<keyword evidence="2" id="KW-0548">Nucleotidyltransferase</keyword>
<reference evidence="6" key="1">
    <citation type="submission" date="2021-02" db="EMBL/GenBank/DDBJ databases">
        <authorList>
            <person name="Nowell W R."/>
        </authorList>
    </citation>
    <scope>NUCLEOTIDE SEQUENCE</scope>
</reference>
<comment type="caution">
    <text evidence="6">The sequence shown here is derived from an EMBL/GenBank/DDBJ whole genome shotgun (WGS) entry which is preliminary data.</text>
</comment>
<proteinExistence type="predicted"/>
<evidence type="ECO:0000313" key="6">
    <source>
        <dbReference type="EMBL" id="CAF4250491.1"/>
    </source>
</evidence>
<dbReference type="Gene3D" id="3.30.420.10">
    <property type="entry name" value="Ribonuclease H-like superfamily/Ribonuclease H"/>
    <property type="match status" value="1"/>
</dbReference>
<name>A0A820ESC9_9BILA</name>
<dbReference type="InterPro" id="IPR021109">
    <property type="entry name" value="Peptidase_aspartic_dom_sf"/>
</dbReference>
<dbReference type="CDD" id="cd00303">
    <property type="entry name" value="retropepsin_like"/>
    <property type="match status" value="1"/>
</dbReference>
<gene>
    <name evidence="6" type="ORF">OVN521_LOCUS28994</name>
</gene>
<evidence type="ECO:0000256" key="4">
    <source>
        <dbReference type="ARBA" id="ARBA00022759"/>
    </source>
</evidence>
<evidence type="ECO:0000259" key="5">
    <source>
        <dbReference type="PROSITE" id="PS50994"/>
    </source>
</evidence>
<dbReference type="InterPro" id="IPR012337">
    <property type="entry name" value="RNaseH-like_sf"/>
</dbReference>
<keyword evidence="4" id="KW-0255">Endonuclease</keyword>
<keyword evidence="3" id="KW-0540">Nuclease</keyword>
<dbReference type="SUPFAM" id="SSF53098">
    <property type="entry name" value="Ribonuclease H-like"/>
    <property type="match status" value="1"/>
</dbReference>
<dbReference type="GO" id="GO:0003676">
    <property type="term" value="F:nucleic acid binding"/>
    <property type="evidence" value="ECO:0007669"/>
    <property type="project" value="InterPro"/>
</dbReference>
<evidence type="ECO:0000313" key="7">
    <source>
        <dbReference type="Proteomes" id="UP000663866"/>
    </source>
</evidence>
<dbReference type="EMBL" id="CAJOBG010008726">
    <property type="protein sequence ID" value="CAF4250491.1"/>
    <property type="molecule type" value="Genomic_DNA"/>
</dbReference>
<keyword evidence="7" id="KW-1185">Reference proteome</keyword>
<evidence type="ECO:0000256" key="3">
    <source>
        <dbReference type="ARBA" id="ARBA00022722"/>
    </source>
</evidence>
<dbReference type="Gene3D" id="1.10.340.70">
    <property type="match status" value="1"/>
</dbReference>
<dbReference type="GO" id="GO:0004519">
    <property type="term" value="F:endonuclease activity"/>
    <property type="evidence" value="ECO:0007669"/>
    <property type="project" value="UniProtKB-KW"/>
</dbReference>
<sequence length="1245" mass="143693">MSLDDTYYCCLFDSCSSTNVMSESVAKKLCTEGHIEYLGETKANITGAHGEKIIKEVNWVKGSPFLSPEWDFRNTIFVVLEDDKCHFCMLFGMDFMAHNLISLDYGKKIVEMNHGKLSPLGVLSNIPAYREMKISEWQNVNNNIYKKIRENEPPIVAVPEFEEELIEHLENIKLKNKYLKQPLKLNKFDIPMQEYLLAISDLPTSKCVNIDNDKILGDELDFKYYKNIKDRNIVYQSNVKLLESRKNNYLSKINEENFDKNFHIEFIIKQATDYEKIKNNIINPDFSSKEINLSIKFSKRLESIKELEDLKFDDIVEKFKLLNKDRKLTNTQELLELNSFVWNSKDLTYREKKQIMEYYLNIEKMEFSKGSLSYVGNLNELREKQLNDPIIEQVINKLKSNDHGRWNKKLISFAHAKQSLYLKDGLLIWYNRNKDIILPVVPKDTLVHILSQEHASDHNGKKKAIKKIKEAIYFPTLDAIALEISSTCFKCQTTKVHAIKNNPKIPFMKVTALNSLDLVYADCTFLGTTADGYIGTINFIDNASRYAFAVPIKSRNSAHLISQVIPQLKQHFGNGVIKYLRLDNAAEFSITADFAKYFVDQGTKVIYGTPYVSYSAGLVERLNQEMKSKLRALRDEDNKIDWVRQLPKVMLKYNNESHDKHGLTPSQAFIIFRKLTNDETELQYEQLNEEDLISNRMSYFKIGDYVLKKFNKLGNRKEYALADCFSGPYKILEINDNNKRTFSLELYNNPGKRTKAHYNQVKKWKKPSAELMLNATYKKYIGTFTPLPCREMDEIPVIPIIPSPIVVNTPIPSTPKSGQSNNSKNSNTTYDEFDSIEYIYIPNAYKNKNNPPIHKKMDKIPTSYCKIDNSLNSYVHNLRPIYSDNSLLDYSGSSLDIIKENKKTYSKRPSLPRRVKDTKKNYNESSDFGSGYLDFKRDVLFNNNNDLIFSDSQIFELFTNSYNWDHIGVDSDLGSFTAKSWDSVTDYFLHDNLDIGAEAQNIPSTSDSIKNYEQNIKASPKNPNIFKEIFVNIPYVKDELTEYPIKDQAEALLPEDLIEDNSFVDKSFSQKLKVSLDKFDKTIPKSIKVKRKYSFVPSRVKADHSGRVIQNINSSNDSEPPVVWYIGDSTSANAYPESFVDVDFYRVGIGSEPGGTFDSCINNIERIAREMQPLGDNVRKIILYMAINCDIIQRHPFFKWQVNPNLRQVVNGLNWSKHKIENTFDSLGIKNVTVIFTIPPVPDLK</sequence>
<dbReference type="PANTHER" id="PTHR37984">
    <property type="entry name" value="PROTEIN CBG26694"/>
    <property type="match status" value="1"/>
</dbReference>
<dbReference type="GO" id="GO:0016779">
    <property type="term" value="F:nucleotidyltransferase activity"/>
    <property type="evidence" value="ECO:0007669"/>
    <property type="project" value="UniProtKB-KW"/>
</dbReference>
<evidence type="ECO:0000256" key="1">
    <source>
        <dbReference type="ARBA" id="ARBA00022679"/>
    </source>
</evidence>
<dbReference type="PROSITE" id="PS50994">
    <property type="entry name" value="INTEGRASE"/>
    <property type="match status" value="1"/>
</dbReference>
<dbReference type="InterPro" id="IPR050951">
    <property type="entry name" value="Retrovirus_Pol_polyprotein"/>
</dbReference>
<dbReference type="InterPro" id="IPR036397">
    <property type="entry name" value="RNaseH_sf"/>
</dbReference>
<evidence type="ECO:0000256" key="2">
    <source>
        <dbReference type="ARBA" id="ARBA00022695"/>
    </source>
</evidence>
<feature type="non-terminal residue" evidence="6">
    <location>
        <position position="1"/>
    </location>
</feature>
<dbReference type="Gene3D" id="2.40.70.10">
    <property type="entry name" value="Acid Proteases"/>
    <property type="match status" value="1"/>
</dbReference>
<dbReference type="GO" id="GO:0015074">
    <property type="term" value="P:DNA integration"/>
    <property type="evidence" value="ECO:0007669"/>
    <property type="project" value="InterPro"/>
</dbReference>